<keyword evidence="4" id="KW-0175">Coiled coil</keyword>
<protein>
    <recommendedName>
        <fullName evidence="8">Charged multivesicular body protein 4b</fullName>
    </recommendedName>
</protein>
<keyword evidence="7" id="KW-1185">Reference proteome</keyword>
<dbReference type="GO" id="GO:0000815">
    <property type="term" value="C:ESCRT III complex"/>
    <property type="evidence" value="ECO:0007669"/>
    <property type="project" value="TreeGrafter"/>
</dbReference>
<evidence type="ECO:0000256" key="2">
    <source>
        <dbReference type="ARBA" id="ARBA00006190"/>
    </source>
</evidence>
<evidence type="ECO:0000256" key="5">
    <source>
        <dbReference type="SAM" id="MobiDB-lite"/>
    </source>
</evidence>
<comment type="similarity">
    <text evidence="2">Belongs to the SNF7 family.</text>
</comment>
<evidence type="ECO:0000313" key="6">
    <source>
        <dbReference type="EnsemblMetazoa" id="G23342.3:cds"/>
    </source>
</evidence>
<dbReference type="OrthoDB" id="5592979at2759"/>
<dbReference type="EnsemblMetazoa" id="G23342.2">
    <property type="protein sequence ID" value="G23342.2:cds"/>
    <property type="gene ID" value="G23342"/>
</dbReference>
<dbReference type="SMR" id="A0A8W8KIV7"/>
<dbReference type="GO" id="GO:0032511">
    <property type="term" value="P:late endosome to vacuole transport via multivesicular body sorting pathway"/>
    <property type="evidence" value="ECO:0007669"/>
    <property type="project" value="TreeGrafter"/>
</dbReference>
<accession>A0A8W8KIV7</accession>
<dbReference type="Gene3D" id="1.10.287.1060">
    <property type="entry name" value="ESAT-6-like"/>
    <property type="match status" value="1"/>
</dbReference>
<dbReference type="GO" id="GO:0006900">
    <property type="term" value="P:vesicle budding from membrane"/>
    <property type="evidence" value="ECO:0007669"/>
    <property type="project" value="TreeGrafter"/>
</dbReference>
<evidence type="ECO:0000256" key="4">
    <source>
        <dbReference type="ARBA" id="ARBA00023054"/>
    </source>
</evidence>
<dbReference type="PANTHER" id="PTHR22761">
    <property type="entry name" value="CHARGED MULTIVESICULAR BODY PROTEIN"/>
    <property type="match status" value="1"/>
</dbReference>
<dbReference type="PANTHER" id="PTHR22761:SF10">
    <property type="entry name" value="GH13992P"/>
    <property type="match status" value="1"/>
</dbReference>
<dbReference type="KEGG" id="crg:105323904"/>
<dbReference type="Gene3D" id="6.10.250.1710">
    <property type="match status" value="1"/>
</dbReference>
<dbReference type="InterPro" id="IPR005024">
    <property type="entry name" value="Snf7_fam"/>
</dbReference>
<dbReference type="GeneID" id="105323904"/>
<dbReference type="Proteomes" id="UP000005408">
    <property type="component" value="Unassembled WGS sequence"/>
</dbReference>
<reference evidence="6" key="1">
    <citation type="submission" date="2022-08" db="UniProtKB">
        <authorList>
            <consortium name="EnsemblMetazoa"/>
        </authorList>
    </citation>
    <scope>IDENTIFICATION</scope>
    <source>
        <strain evidence="6">05x7-T-G4-1.051#20</strain>
    </source>
</reference>
<dbReference type="AlphaFoldDB" id="A0A8W8KIV7"/>
<dbReference type="GO" id="GO:0005771">
    <property type="term" value="C:multivesicular body"/>
    <property type="evidence" value="ECO:0007669"/>
    <property type="project" value="TreeGrafter"/>
</dbReference>
<feature type="region of interest" description="Disordered" evidence="5">
    <location>
        <begin position="1"/>
        <end position="24"/>
    </location>
</feature>
<dbReference type="OMA" id="TAHNDMD"/>
<sequence>MSLLGKLFGSGKNKDKAPSPQEGIQRLREVEEMLMKKSDFLEKKIEQELTTAKKMGTKNKRAALAALKRKKRFEKQLQQIDGTLTTIEFQREALENASTNTEVLKVMGVAAKALKGAHNNLDVDKVHDLMDEVAEQQEIANEISDAISNPVGFGQDQDEDDLLAELEELEQEEIDEQLIGVPTPSAADTLPSVPTDEISVPSTSKSKAKAQEDDDELKELEMWAS</sequence>
<comment type="subcellular location">
    <subcellularLocation>
        <location evidence="1">Late endosome</location>
    </subcellularLocation>
</comment>
<organism evidence="6 7">
    <name type="scientific">Magallana gigas</name>
    <name type="common">Pacific oyster</name>
    <name type="synonym">Crassostrea gigas</name>
    <dbReference type="NCBI Taxonomy" id="29159"/>
    <lineage>
        <taxon>Eukaryota</taxon>
        <taxon>Metazoa</taxon>
        <taxon>Spiralia</taxon>
        <taxon>Lophotrochozoa</taxon>
        <taxon>Mollusca</taxon>
        <taxon>Bivalvia</taxon>
        <taxon>Autobranchia</taxon>
        <taxon>Pteriomorphia</taxon>
        <taxon>Ostreida</taxon>
        <taxon>Ostreoidea</taxon>
        <taxon>Ostreidae</taxon>
        <taxon>Magallana</taxon>
    </lineage>
</organism>
<evidence type="ECO:0008006" key="8">
    <source>
        <dbReference type="Google" id="ProtNLM"/>
    </source>
</evidence>
<dbReference type="Pfam" id="PF03357">
    <property type="entry name" value="Snf7"/>
    <property type="match status" value="1"/>
</dbReference>
<dbReference type="GO" id="GO:0009898">
    <property type="term" value="C:cytoplasmic side of plasma membrane"/>
    <property type="evidence" value="ECO:0007669"/>
    <property type="project" value="TreeGrafter"/>
</dbReference>
<feature type="region of interest" description="Disordered" evidence="5">
    <location>
        <begin position="176"/>
        <end position="225"/>
    </location>
</feature>
<keyword evidence="3" id="KW-0967">Endosome</keyword>
<evidence type="ECO:0000256" key="3">
    <source>
        <dbReference type="ARBA" id="ARBA00022753"/>
    </source>
</evidence>
<name>A0A8W8KIV7_MAGGI</name>
<dbReference type="RefSeq" id="XP_034338923.1">
    <property type="nucleotide sequence ID" value="XM_034483032.2"/>
</dbReference>
<dbReference type="EnsemblMetazoa" id="G23342.3">
    <property type="protein sequence ID" value="G23342.3:cds"/>
    <property type="gene ID" value="G23342"/>
</dbReference>
<dbReference type="FunFam" id="1.10.287.1060:FF:000001">
    <property type="entry name" value="Charged multivesicular body protein 4b"/>
    <property type="match status" value="1"/>
</dbReference>
<evidence type="ECO:0000313" key="7">
    <source>
        <dbReference type="Proteomes" id="UP000005408"/>
    </source>
</evidence>
<proteinExistence type="inferred from homology"/>
<evidence type="ECO:0000256" key="1">
    <source>
        <dbReference type="ARBA" id="ARBA00004603"/>
    </source>
</evidence>